<dbReference type="Pfam" id="PF00578">
    <property type="entry name" value="AhpC-TSA"/>
    <property type="match status" value="1"/>
</dbReference>
<evidence type="ECO:0000256" key="2">
    <source>
        <dbReference type="ARBA" id="ARBA00022748"/>
    </source>
</evidence>
<gene>
    <name evidence="7" type="ORF">SAMN05216480_11566</name>
</gene>
<dbReference type="PANTHER" id="PTHR42852">
    <property type="entry name" value="THIOL:DISULFIDE INTERCHANGE PROTEIN DSBE"/>
    <property type="match status" value="1"/>
</dbReference>
<dbReference type="AlphaFoldDB" id="A0A1I7IE80"/>
<feature type="coiled-coil region" evidence="5">
    <location>
        <begin position="128"/>
        <end position="174"/>
    </location>
</feature>
<evidence type="ECO:0000259" key="6">
    <source>
        <dbReference type="PROSITE" id="PS51352"/>
    </source>
</evidence>
<evidence type="ECO:0000256" key="4">
    <source>
        <dbReference type="ARBA" id="ARBA00023284"/>
    </source>
</evidence>
<evidence type="ECO:0000256" key="1">
    <source>
        <dbReference type="ARBA" id="ARBA00004196"/>
    </source>
</evidence>
<dbReference type="PROSITE" id="PS00194">
    <property type="entry name" value="THIOREDOXIN_1"/>
    <property type="match status" value="1"/>
</dbReference>
<evidence type="ECO:0000256" key="3">
    <source>
        <dbReference type="ARBA" id="ARBA00023157"/>
    </source>
</evidence>
<dbReference type="GO" id="GO:0017004">
    <property type="term" value="P:cytochrome complex assembly"/>
    <property type="evidence" value="ECO:0007669"/>
    <property type="project" value="UniProtKB-KW"/>
</dbReference>
<dbReference type="SUPFAM" id="SSF52833">
    <property type="entry name" value="Thioredoxin-like"/>
    <property type="match status" value="1"/>
</dbReference>
<keyword evidence="8" id="KW-1185">Reference proteome</keyword>
<feature type="domain" description="Thioredoxin" evidence="6">
    <location>
        <begin position="233"/>
        <end position="370"/>
    </location>
</feature>
<dbReference type="GO" id="GO:0016491">
    <property type="term" value="F:oxidoreductase activity"/>
    <property type="evidence" value="ECO:0007669"/>
    <property type="project" value="InterPro"/>
</dbReference>
<dbReference type="InterPro" id="IPR025380">
    <property type="entry name" value="DUF4369"/>
</dbReference>
<reference evidence="8" key="1">
    <citation type="submission" date="2016-10" db="EMBL/GenBank/DDBJ databases">
        <authorList>
            <person name="Varghese N."/>
            <person name="Submissions S."/>
        </authorList>
    </citation>
    <scope>NUCLEOTIDE SEQUENCE [LARGE SCALE GENOMIC DNA]</scope>
    <source>
        <strain evidence="8">CGMCC 1.12333</strain>
    </source>
</reference>
<dbReference type="InterPro" id="IPR000866">
    <property type="entry name" value="AhpC/TSA"/>
</dbReference>
<dbReference type="Proteomes" id="UP000199138">
    <property type="component" value="Unassembled WGS sequence"/>
</dbReference>
<sequence>MKKIFLSFLTVGTLLVSCDNTKSNEYQIAGDAPGLKDGAKLVLSEQDSLGRPKSIDTAVVKDGKFKFTGTSNETKLGFLSLLNNRRGSAPIILEGGDITVEFNKDTIIKSVIKGTPNNDDFAKVLNKMSAVSDSINGMKDEMRELSQNKNFDGIKVLQEKRQAYQEELSNYEINFSKENPDSYVSILLLEKNLMMQKDEFDKLASIFDNLNNDLKNSEKGKKLEEQINSIRKTKIGAVAPDFSAKTLEGENLSLNAAKGKVTLIDFWASWCVPCRKENPNVLKIYNAYHKDGLNILGVSVDKAEDKWKEAVAADHINWQHVISQDAARTYNITQIPTTFLLNEKGEIVKKNLRGAELEAAIAEALGVANKNVVTEEAGKMPIPNS</sequence>
<keyword evidence="3" id="KW-1015">Disulfide bond</keyword>
<proteinExistence type="predicted"/>
<protein>
    <submittedName>
        <fullName evidence="7">Thiol-disulfide isomerase or thioredoxin</fullName>
    </submittedName>
</protein>
<dbReference type="Pfam" id="PF14289">
    <property type="entry name" value="DUF4369"/>
    <property type="match status" value="1"/>
</dbReference>
<dbReference type="PROSITE" id="PS51352">
    <property type="entry name" value="THIOREDOXIN_2"/>
    <property type="match status" value="1"/>
</dbReference>
<dbReference type="PROSITE" id="PS51257">
    <property type="entry name" value="PROKAR_LIPOPROTEIN"/>
    <property type="match status" value="1"/>
</dbReference>
<keyword evidence="4" id="KW-0676">Redox-active center</keyword>
<dbReference type="InterPro" id="IPR036249">
    <property type="entry name" value="Thioredoxin-like_sf"/>
</dbReference>
<evidence type="ECO:0000313" key="8">
    <source>
        <dbReference type="Proteomes" id="UP000199138"/>
    </source>
</evidence>
<accession>A0A1I7IE80</accession>
<evidence type="ECO:0000256" key="5">
    <source>
        <dbReference type="SAM" id="Coils"/>
    </source>
</evidence>
<dbReference type="EMBL" id="FPBK01000015">
    <property type="protein sequence ID" value="SFU71259.1"/>
    <property type="molecule type" value="Genomic_DNA"/>
</dbReference>
<dbReference type="OrthoDB" id="1069091at2"/>
<dbReference type="CDD" id="cd02966">
    <property type="entry name" value="TlpA_like_family"/>
    <property type="match status" value="1"/>
</dbReference>
<dbReference type="STRING" id="1224947.SAMN05216480_11566"/>
<comment type="subcellular location">
    <subcellularLocation>
        <location evidence="1">Cell envelope</location>
    </subcellularLocation>
</comment>
<organism evidence="7 8">
    <name type="scientific">Pustulibacterium marinum</name>
    <dbReference type="NCBI Taxonomy" id="1224947"/>
    <lineage>
        <taxon>Bacteria</taxon>
        <taxon>Pseudomonadati</taxon>
        <taxon>Bacteroidota</taxon>
        <taxon>Flavobacteriia</taxon>
        <taxon>Flavobacteriales</taxon>
        <taxon>Flavobacteriaceae</taxon>
        <taxon>Pustulibacterium</taxon>
    </lineage>
</organism>
<dbReference type="InterPro" id="IPR050553">
    <property type="entry name" value="Thioredoxin_ResA/DsbE_sf"/>
</dbReference>
<keyword evidence="7" id="KW-0413">Isomerase</keyword>
<dbReference type="InterPro" id="IPR017937">
    <property type="entry name" value="Thioredoxin_CS"/>
</dbReference>
<keyword evidence="5" id="KW-0175">Coiled coil</keyword>
<dbReference type="GO" id="GO:0016853">
    <property type="term" value="F:isomerase activity"/>
    <property type="evidence" value="ECO:0007669"/>
    <property type="project" value="UniProtKB-KW"/>
</dbReference>
<dbReference type="InterPro" id="IPR013766">
    <property type="entry name" value="Thioredoxin_domain"/>
</dbReference>
<dbReference type="PANTHER" id="PTHR42852:SF6">
    <property type="entry name" value="THIOL:DISULFIDE INTERCHANGE PROTEIN DSBE"/>
    <property type="match status" value="1"/>
</dbReference>
<dbReference type="GO" id="GO:0016209">
    <property type="term" value="F:antioxidant activity"/>
    <property type="evidence" value="ECO:0007669"/>
    <property type="project" value="InterPro"/>
</dbReference>
<keyword evidence="2" id="KW-0201">Cytochrome c-type biogenesis</keyword>
<dbReference type="Gene3D" id="3.40.30.10">
    <property type="entry name" value="Glutaredoxin"/>
    <property type="match status" value="1"/>
</dbReference>
<dbReference type="GO" id="GO:0030313">
    <property type="term" value="C:cell envelope"/>
    <property type="evidence" value="ECO:0007669"/>
    <property type="project" value="UniProtKB-SubCell"/>
</dbReference>
<evidence type="ECO:0000313" key="7">
    <source>
        <dbReference type="EMBL" id="SFU71259.1"/>
    </source>
</evidence>
<name>A0A1I7IE80_9FLAO</name>